<keyword evidence="1" id="KW-0472">Membrane</keyword>
<evidence type="ECO:0000313" key="2">
    <source>
        <dbReference type="EMBL" id="RKP55317.1"/>
    </source>
</evidence>
<dbReference type="OrthoDB" id="2604019at2"/>
<dbReference type="Proteomes" id="UP000282076">
    <property type="component" value="Unassembled WGS sequence"/>
</dbReference>
<reference evidence="2 3" key="1">
    <citation type="submission" date="2018-10" db="EMBL/GenBank/DDBJ databases">
        <title>Cohnella sp. M2MS4P-1, whole genome shotgun sequence.</title>
        <authorList>
            <person name="Tuo L."/>
        </authorList>
    </citation>
    <scope>NUCLEOTIDE SEQUENCE [LARGE SCALE GENOMIC DNA]</scope>
    <source>
        <strain evidence="2 3">M2MS4P-1</strain>
    </source>
</reference>
<gene>
    <name evidence="2" type="ORF">D7Z26_08930</name>
</gene>
<comment type="caution">
    <text evidence="2">The sequence shown here is derived from an EMBL/GenBank/DDBJ whole genome shotgun (WGS) entry which is preliminary data.</text>
</comment>
<keyword evidence="1" id="KW-1133">Transmembrane helix</keyword>
<proteinExistence type="predicted"/>
<keyword evidence="3" id="KW-1185">Reference proteome</keyword>
<accession>A0A494XXL3</accession>
<name>A0A494XXL3_9BACL</name>
<dbReference type="RefSeq" id="WP_120975965.1">
    <property type="nucleotide sequence ID" value="NZ_RBZM01000004.1"/>
</dbReference>
<evidence type="ECO:0000313" key="3">
    <source>
        <dbReference type="Proteomes" id="UP000282076"/>
    </source>
</evidence>
<dbReference type="AlphaFoldDB" id="A0A494XXL3"/>
<feature type="transmembrane region" description="Helical" evidence="1">
    <location>
        <begin position="63"/>
        <end position="85"/>
    </location>
</feature>
<protein>
    <submittedName>
        <fullName evidence="2">Uncharacterized protein</fullName>
    </submittedName>
</protein>
<evidence type="ECO:0000256" key="1">
    <source>
        <dbReference type="SAM" id="Phobius"/>
    </source>
</evidence>
<organism evidence="2 3">
    <name type="scientific">Cohnella endophytica</name>
    <dbReference type="NCBI Taxonomy" id="2419778"/>
    <lineage>
        <taxon>Bacteria</taxon>
        <taxon>Bacillati</taxon>
        <taxon>Bacillota</taxon>
        <taxon>Bacilli</taxon>
        <taxon>Bacillales</taxon>
        <taxon>Paenibacillaceae</taxon>
        <taxon>Cohnella</taxon>
    </lineage>
</organism>
<dbReference type="EMBL" id="RBZM01000004">
    <property type="protein sequence ID" value="RKP55317.1"/>
    <property type="molecule type" value="Genomic_DNA"/>
</dbReference>
<sequence length="89" mass="9599">MKYIAVTNGNLELECSSCGMKHIVLKGNFAEASFGYELSPKVLCSCGDDAAARVDGKAKRSGFLILFFLFLPLLLLLSQIIRALLGSIS</sequence>
<keyword evidence="1" id="KW-0812">Transmembrane</keyword>